<name>A0A1N7DYA2_9EURY</name>
<feature type="transmembrane region" description="Helical" evidence="1">
    <location>
        <begin position="28"/>
        <end position="55"/>
    </location>
</feature>
<dbReference type="AlphaFoldDB" id="A0A1N7DYA2"/>
<sequence>MSTQLPGFIDRFRQPEYVGENRCTPCTIVNVTIAVVVSTALTFAAMPIGIAFFMFSMAAIYLRGYLVPGTPTLTKTYFPDWLLRMFDKSEMGTPTQTPKETDREPEEVLTEANVIEPCEEIDDLCLDDEFQTAWQENMERVLEEGAEKSDLSRILDANEEELEFEEHESAFLARIDGRRLGQWESHAALVADLAAARELSDRYGDWDELSVDNQSRILSGLRIFLETCPECGEMITAEQETVESCCRSMKVVAATCEGCDARILEVEQN</sequence>
<keyword evidence="1" id="KW-0812">Transmembrane</keyword>
<dbReference type="Proteomes" id="UP000186914">
    <property type="component" value="Unassembled WGS sequence"/>
</dbReference>
<feature type="domain" description="DUF8054" evidence="2">
    <location>
        <begin position="9"/>
        <end position="88"/>
    </location>
</feature>
<evidence type="ECO:0000313" key="5">
    <source>
        <dbReference type="EMBL" id="SIR80655.1"/>
    </source>
</evidence>
<organism evidence="5 6">
    <name type="scientific">Haladaptatus litoreus</name>
    <dbReference type="NCBI Taxonomy" id="553468"/>
    <lineage>
        <taxon>Archaea</taxon>
        <taxon>Methanobacteriati</taxon>
        <taxon>Methanobacteriota</taxon>
        <taxon>Stenosarchaea group</taxon>
        <taxon>Halobacteria</taxon>
        <taxon>Halobacteriales</taxon>
        <taxon>Haladaptataceae</taxon>
        <taxon>Haladaptatus</taxon>
    </lineage>
</organism>
<dbReference type="InterPro" id="IPR058675">
    <property type="entry name" value="DUF8054_C"/>
</dbReference>
<evidence type="ECO:0000313" key="6">
    <source>
        <dbReference type="Proteomes" id="UP000186914"/>
    </source>
</evidence>
<evidence type="ECO:0000259" key="3">
    <source>
        <dbReference type="Pfam" id="PF26237"/>
    </source>
</evidence>
<dbReference type="Pfam" id="PF26237">
    <property type="entry name" value="DUF8054_C"/>
    <property type="match status" value="1"/>
</dbReference>
<keyword evidence="6" id="KW-1185">Reference proteome</keyword>
<reference evidence="6" key="1">
    <citation type="submission" date="2017-01" db="EMBL/GenBank/DDBJ databases">
        <authorList>
            <person name="Varghese N."/>
            <person name="Submissions S."/>
        </authorList>
    </citation>
    <scope>NUCLEOTIDE SEQUENCE [LARGE SCALE GENOMIC DNA]</scope>
    <source>
        <strain evidence="6">CGMCC 1.7737</strain>
    </source>
</reference>
<feature type="domain" description="DUF8054" evidence="3">
    <location>
        <begin position="226"/>
        <end position="266"/>
    </location>
</feature>
<dbReference type="Pfam" id="PF26236">
    <property type="entry name" value="DUF8054_N"/>
    <property type="match status" value="1"/>
</dbReference>
<keyword evidence="1" id="KW-0472">Membrane</keyword>
<protein>
    <submittedName>
        <fullName evidence="5">Uncharacterized protein</fullName>
    </submittedName>
</protein>
<gene>
    <name evidence="5" type="ORF">SAMN05421858_3841</name>
</gene>
<dbReference type="Pfam" id="PF26238">
    <property type="entry name" value="DUF8054_M"/>
    <property type="match status" value="1"/>
</dbReference>
<feature type="domain" description="DUF8054" evidence="4">
    <location>
        <begin position="104"/>
        <end position="223"/>
    </location>
</feature>
<keyword evidence="1" id="KW-1133">Transmembrane helix</keyword>
<accession>A0A1N7DYA2</accession>
<proteinExistence type="predicted"/>
<evidence type="ECO:0000259" key="4">
    <source>
        <dbReference type="Pfam" id="PF26238"/>
    </source>
</evidence>
<dbReference type="InterPro" id="IPR058775">
    <property type="entry name" value="DUF8054_M"/>
</dbReference>
<dbReference type="EMBL" id="FTNO01000005">
    <property type="protein sequence ID" value="SIR80655.1"/>
    <property type="molecule type" value="Genomic_DNA"/>
</dbReference>
<dbReference type="InterPro" id="IPR058674">
    <property type="entry name" value="DUF8054_N"/>
</dbReference>
<evidence type="ECO:0000259" key="2">
    <source>
        <dbReference type="Pfam" id="PF26236"/>
    </source>
</evidence>
<dbReference type="RefSeq" id="WP_139328934.1">
    <property type="nucleotide sequence ID" value="NZ_FTNO01000005.1"/>
</dbReference>
<evidence type="ECO:0000256" key="1">
    <source>
        <dbReference type="SAM" id="Phobius"/>
    </source>
</evidence>